<comment type="caution">
    <text evidence="2">The sequence shown here is derived from an EMBL/GenBank/DDBJ whole genome shotgun (WGS) entry which is preliminary data.</text>
</comment>
<keyword evidence="1" id="KW-1133">Transmembrane helix</keyword>
<evidence type="ECO:0000313" key="3">
    <source>
        <dbReference type="Proteomes" id="UP000616114"/>
    </source>
</evidence>
<evidence type="ECO:0000313" key="2">
    <source>
        <dbReference type="EMBL" id="GGA28898.1"/>
    </source>
</evidence>
<name>A0A8J2U1A8_9MICO</name>
<keyword evidence="3" id="KW-1185">Reference proteome</keyword>
<organism evidence="2 3">
    <name type="scientific">Sediminivirga luteola</name>
    <dbReference type="NCBI Taxonomy" id="1774748"/>
    <lineage>
        <taxon>Bacteria</taxon>
        <taxon>Bacillati</taxon>
        <taxon>Actinomycetota</taxon>
        <taxon>Actinomycetes</taxon>
        <taxon>Micrococcales</taxon>
        <taxon>Brevibacteriaceae</taxon>
        <taxon>Sediminivirga</taxon>
    </lineage>
</organism>
<evidence type="ECO:0008006" key="4">
    <source>
        <dbReference type="Google" id="ProtNLM"/>
    </source>
</evidence>
<accession>A0A8J2U1A8</accession>
<keyword evidence="1" id="KW-0812">Transmembrane</keyword>
<protein>
    <recommendedName>
        <fullName evidence="4">Sulfate permease</fullName>
    </recommendedName>
</protein>
<reference evidence="2" key="1">
    <citation type="journal article" date="2014" name="Int. J. Syst. Evol. Microbiol.">
        <title>Complete genome sequence of Corynebacterium casei LMG S-19264T (=DSM 44701T), isolated from a smear-ripened cheese.</title>
        <authorList>
            <consortium name="US DOE Joint Genome Institute (JGI-PGF)"/>
            <person name="Walter F."/>
            <person name="Albersmeier A."/>
            <person name="Kalinowski J."/>
            <person name="Ruckert C."/>
        </authorList>
    </citation>
    <scope>NUCLEOTIDE SEQUENCE</scope>
    <source>
        <strain evidence="2">CGMCC 1.12785</strain>
    </source>
</reference>
<gene>
    <name evidence="2" type="ORF">GCM10011333_34420</name>
</gene>
<dbReference type="EMBL" id="BMFY01000029">
    <property type="protein sequence ID" value="GGA28898.1"/>
    <property type="molecule type" value="Genomic_DNA"/>
</dbReference>
<dbReference type="RefSeq" id="WP_229745279.1">
    <property type="nucleotide sequence ID" value="NZ_BMFY01000029.1"/>
</dbReference>
<keyword evidence="1" id="KW-0472">Membrane</keyword>
<dbReference type="AlphaFoldDB" id="A0A8J2U1A8"/>
<proteinExistence type="predicted"/>
<reference evidence="2" key="2">
    <citation type="submission" date="2020-09" db="EMBL/GenBank/DDBJ databases">
        <authorList>
            <person name="Sun Q."/>
            <person name="Zhou Y."/>
        </authorList>
    </citation>
    <scope>NUCLEOTIDE SEQUENCE</scope>
    <source>
        <strain evidence="2">CGMCC 1.12785</strain>
    </source>
</reference>
<sequence>MIRMIWTLSAHIRYYLRRYMPTNRLLDAIRLRPNLKWGIPAMLLAVPYLLIASICTDALADGAPGWLHLVVLWSVWNAMKFTIMGPVSLILLIRARAKEVVARRLGPRHGDESPAQKIAAARAKTAFRHGR</sequence>
<feature type="transmembrane region" description="Helical" evidence="1">
    <location>
        <begin position="70"/>
        <end position="93"/>
    </location>
</feature>
<evidence type="ECO:0000256" key="1">
    <source>
        <dbReference type="SAM" id="Phobius"/>
    </source>
</evidence>
<dbReference type="Proteomes" id="UP000616114">
    <property type="component" value="Unassembled WGS sequence"/>
</dbReference>